<dbReference type="InterPro" id="IPR008763">
    <property type="entry name" value="Peptidase_S55"/>
</dbReference>
<keyword evidence="1" id="KW-1133">Transmembrane helix</keyword>
<evidence type="ECO:0000313" key="4">
    <source>
        <dbReference type="Proteomes" id="UP000824093"/>
    </source>
</evidence>
<dbReference type="AlphaFoldDB" id="A0A9D1S9R8"/>
<dbReference type="InterPro" id="IPR036034">
    <property type="entry name" value="PDZ_sf"/>
</dbReference>
<keyword evidence="3" id="KW-0378">Hydrolase</keyword>
<dbReference type="EMBL" id="DVNH01000025">
    <property type="protein sequence ID" value="HIU51742.1"/>
    <property type="molecule type" value="Genomic_DNA"/>
</dbReference>
<organism evidence="3 4">
    <name type="scientific">Candidatus Merdicola faecigallinarum</name>
    <dbReference type="NCBI Taxonomy" id="2840862"/>
    <lineage>
        <taxon>Bacteria</taxon>
        <taxon>Bacillati</taxon>
        <taxon>Bacillota</taxon>
        <taxon>Clostridia</taxon>
        <taxon>Candidatus Merdicola</taxon>
    </lineage>
</organism>
<dbReference type="Pfam" id="PF13180">
    <property type="entry name" value="PDZ_2"/>
    <property type="match status" value="1"/>
</dbReference>
<gene>
    <name evidence="3" type="primary">spoIVB</name>
    <name evidence="3" type="ORF">IAB70_03860</name>
</gene>
<dbReference type="InterPro" id="IPR001478">
    <property type="entry name" value="PDZ"/>
</dbReference>
<sequence>MKKLKKVSLFCVLIIFVLLFIYICYIDSIPSSIILLQGEEIGLKPMFGLNIEVNAKESIETSFQEESEISDKIGKNELSLNLGNIKLKDISVTTIPNKVVVPGGEAIGLKLYTNGVLVVGMSEIEGEDNKKYKPYENSGIEEGDMITKISDKTVTCTADLITYVNECNGKEINLKYVRDGKEYETKMNPTKTGEKDYKLGLWVRDAAAGVGTVSFYEPQTGSFAALGHGIIDIDTEEIIHIATGELVTSNIVSIVRGEKGKPGEIRGSIENGTTIGSVYKNSAFGIYGKLNRGTKFIKSNAKEMEILPRDEIQTGKAKIICTLENNKTEEYEIEIQKVFTNNNTDNKSMIIKVTDQKLIEKTGGIIQGMSGSPIIQNDRFVGAVTHVMVNDPTMGYGVFADMMLKQMSES</sequence>
<dbReference type="GO" id="GO:0016787">
    <property type="term" value="F:hydrolase activity"/>
    <property type="evidence" value="ECO:0007669"/>
    <property type="project" value="UniProtKB-KW"/>
</dbReference>
<proteinExistence type="predicted"/>
<dbReference type="Proteomes" id="UP000824093">
    <property type="component" value="Unassembled WGS sequence"/>
</dbReference>
<accession>A0A9D1S9R8</accession>
<evidence type="ECO:0000259" key="2">
    <source>
        <dbReference type="PROSITE" id="PS51494"/>
    </source>
</evidence>
<evidence type="ECO:0000256" key="1">
    <source>
        <dbReference type="SAM" id="Phobius"/>
    </source>
</evidence>
<dbReference type="PROSITE" id="PS51494">
    <property type="entry name" value="SPOIVB"/>
    <property type="match status" value="1"/>
</dbReference>
<evidence type="ECO:0000313" key="3">
    <source>
        <dbReference type="EMBL" id="HIU51742.1"/>
    </source>
</evidence>
<dbReference type="Pfam" id="PF05580">
    <property type="entry name" value="Peptidase_S55"/>
    <property type="match status" value="1"/>
</dbReference>
<dbReference type="EC" id="3.4.21.116" evidence="3"/>
<dbReference type="NCBIfam" id="TIGR02860">
    <property type="entry name" value="spore_IV_B"/>
    <property type="match status" value="1"/>
</dbReference>
<dbReference type="InterPro" id="IPR014219">
    <property type="entry name" value="SpoIVB"/>
</dbReference>
<name>A0A9D1S9R8_9FIRM</name>
<dbReference type="SUPFAM" id="SSF50156">
    <property type="entry name" value="PDZ domain-like"/>
    <property type="match status" value="1"/>
</dbReference>
<comment type="caution">
    <text evidence="3">The sequence shown here is derived from an EMBL/GenBank/DDBJ whole genome shotgun (WGS) entry which is preliminary data.</text>
</comment>
<dbReference type="Gene3D" id="2.30.42.10">
    <property type="match status" value="1"/>
</dbReference>
<reference evidence="3" key="2">
    <citation type="journal article" date="2021" name="PeerJ">
        <title>Extensive microbial diversity within the chicken gut microbiome revealed by metagenomics and culture.</title>
        <authorList>
            <person name="Gilroy R."/>
            <person name="Ravi A."/>
            <person name="Getino M."/>
            <person name="Pursley I."/>
            <person name="Horton D.L."/>
            <person name="Alikhan N.F."/>
            <person name="Baker D."/>
            <person name="Gharbi K."/>
            <person name="Hall N."/>
            <person name="Watson M."/>
            <person name="Adriaenssens E.M."/>
            <person name="Foster-Nyarko E."/>
            <person name="Jarju S."/>
            <person name="Secka A."/>
            <person name="Antonio M."/>
            <person name="Oren A."/>
            <person name="Chaudhuri R.R."/>
            <person name="La Ragione R."/>
            <person name="Hildebrand F."/>
            <person name="Pallen M.J."/>
        </authorList>
    </citation>
    <scope>NUCLEOTIDE SEQUENCE</scope>
    <source>
        <strain evidence="3">CHK195-15760</strain>
    </source>
</reference>
<protein>
    <submittedName>
        <fullName evidence="3">SpoIVB peptidase</fullName>
        <ecNumber evidence="3">3.4.21.116</ecNumber>
    </submittedName>
</protein>
<reference evidence="3" key="1">
    <citation type="submission" date="2020-10" db="EMBL/GenBank/DDBJ databases">
        <authorList>
            <person name="Gilroy R."/>
        </authorList>
    </citation>
    <scope>NUCLEOTIDE SEQUENCE</scope>
    <source>
        <strain evidence="3">CHK195-15760</strain>
    </source>
</reference>
<keyword evidence="1" id="KW-0812">Transmembrane</keyword>
<feature type="domain" description="Peptidase S55" evidence="2">
    <location>
        <begin position="181"/>
        <end position="410"/>
    </location>
</feature>
<keyword evidence="1" id="KW-0472">Membrane</keyword>
<feature type="transmembrane region" description="Helical" evidence="1">
    <location>
        <begin position="7"/>
        <end position="25"/>
    </location>
</feature>